<comment type="caution">
    <text evidence="1">The sequence shown here is derived from an EMBL/GenBank/DDBJ whole genome shotgun (WGS) entry which is preliminary data.</text>
</comment>
<protein>
    <submittedName>
        <fullName evidence="1">Uncharacterized protein</fullName>
    </submittedName>
</protein>
<dbReference type="EMBL" id="JAGIZQ010000004">
    <property type="protein sequence ID" value="KAH6631664.1"/>
    <property type="molecule type" value="Genomic_DNA"/>
</dbReference>
<sequence>MLPSSEPSHRSHFRTMDERAWLPRRLSCGEGRFAGCCRALRLSKEPSDAGPAFLDLGSQHRLTGSQSNIATNSCPELLYPVCTITRATTNPCGLLSATSPSRPPAPHRRLPSSIPRVQGWMAGERRGHCGLISGAHRPHPSAQANRSCRFRGDDVQHPRVKIVERNWPRREMLPCSLSTSALIVAQGLASTANAERRGKTQFVTFCNFRHDLALWQLVHAIQSHRRI</sequence>
<evidence type="ECO:0000313" key="2">
    <source>
        <dbReference type="Proteomes" id="UP000724584"/>
    </source>
</evidence>
<proteinExistence type="predicted"/>
<keyword evidence="2" id="KW-1185">Reference proteome</keyword>
<organism evidence="1 2">
    <name type="scientific">Chaetomium tenue</name>
    <dbReference type="NCBI Taxonomy" id="1854479"/>
    <lineage>
        <taxon>Eukaryota</taxon>
        <taxon>Fungi</taxon>
        <taxon>Dikarya</taxon>
        <taxon>Ascomycota</taxon>
        <taxon>Pezizomycotina</taxon>
        <taxon>Sordariomycetes</taxon>
        <taxon>Sordariomycetidae</taxon>
        <taxon>Sordariales</taxon>
        <taxon>Chaetomiaceae</taxon>
        <taxon>Chaetomium</taxon>
    </lineage>
</organism>
<reference evidence="1 2" key="1">
    <citation type="journal article" date="2021" name="Nat. Commun.">
        <title>Genetic determinants of endophytism in the Arabidopsis root mycobiome.</title>
        <authorList>
            <person name="Mesny F."/>
            <person name="Miyauchi S."/>
            <person name="Thiergart T."/>
            <person name="Pickel B."/>
            <person name="Atanasova L."/>
            <person name="Karlsson M."/>
            <person name="Huettel B."/>
            <person name="Barry K.W."/>
            <person name="Haridas S."/>
            <person name="Chen C."/>
            <person name="Bauer D."/>
            <person name="Andreopoulos W."/>
            <person name="Pangilinan J."/>
            <person name="LaButti K."/>
            <person name="Riley R."/>
            <person name="Lipzen A."/>
            <person name="Clum A."/>
            <person name="Drula E."/>
            <person name="Henrissat B."/>
            <person name="Kohler A."/>
            <person name="Grigoriev I.V."/>
            <person name="Martin F.M."/>
            <person name="Hacquard S."/>
        </authorList>
    </citation>
    <scope>NUCLEOTIDE SEQUENCE [LARGE SCALE GENOMIC DNA]</scope>
    <source>
        <strain evidence="1 2">MPI-SDFR-AT-0079</strain>
    </source>
</reference>
<accession>A0ACB7P876</accession>
<dbReference type="Proteomes" id="UP000724584">
    <property type="component" value="Unassembled WGS sequence"/>
</dbReference>
<name>A0ACB7P876_9PEZI</name>
<gene>
    <name evidence="1" type="ORF">F5144DRAFT_227583</name>
</gene>
<evidence type="ECO:0000313" key="1">
    <source>
        <dbReference type="EMBL" id="KAH6631664.1"/>
    </source>
</evidence>